<dbReference type="HAMAP" id="MF_00536">
    <property type="entry name" value="PdxA"/>
    <property type="match status" value="1"/>
</dbReference>
<comment type="function">
    <text evidence="10">Catalyzes the NAD(P)-dependent oxidation of 4-(phosphooxy)-L-threonine (HTP) into 2-amino-3-oxo-4-(phosphooxy)butyric acid which spontaneously decarboxylates to form 3-amino-2-oxopropyl phosphate (AHAP).</text>
</comment>
<dbReference type="InterPro" id="IPR037510">
    <property type="entry name" value="PdxA"/>
</dbReference>
<reference evidence="11 12" key="1">
    <citation type="journal article" date="2013" name="Genome Announc.">
        <title>Genome Sequence of the Pyrene- and Fluoranthene-Degrading Bacterium Cycloclasticus sp. Strain PY97M.</title>
        <authorList>
            <person name="Cui Z."/>
            <person name="Xu G."/>
            <person name="Li Q."/>
            <person name="Gao W."/>
            <person name="Zheng L."/>
        </authorList>
    </citation>
    <scope>NUCLEOTIDE SEQUENCE [LARGE SCALE GENOMIC DNA]</scope>
    <source>
        <strain evidence="11 12">PY97M</strain>
    </source>
</reference>
<protein>
    <recommendedName>
        <fullName evidence="10">4-hydroxythreonine-4-phosphate dehydrogenase</fullName>
        <ecNumber evidence="10">1.1.1.262</ecNumber>
    </recommendedName>
    <alternativeName>
        <fullName evidence="10">4-(phosphohydroxy)-L-threonine dehydrogenase</fullName>
    </alternativeName>
</protein>
<evidence type="ECO:0000256" key="7">
    <source>
        <dbReference type="ARBA" id="ARBA00023027"/>
    </source>
</evidence>
<dbReference type="SUPFAM" id="SSF53659">
    <property type="entry name" value="Isocitrate/Isopropylmalate dehydrogenase-like"/>
    <property type="match status" value="1"/>
</dbReference>
<keyword evidence="5 10" id="KW-0521">NADP</keyword>
<feature type="binding site" evidence="10">
    <location>
        <position position="209"/>
    </location>
    <ligand>
        <name>a divalent metal cation</name>
        <dbReference type="ChEBI" id="CHEBI:60240"/>
        <note>ligand shared between dimeric partners</note>
    </ligand>
</feature>
<comment type="subunit">
    <text evidence="10">Homodimer.</text>
</comment>
<comment type="miscellaneous">
    <text evidence="10">The active site is located at the dimer interface.</text>
</comment>
<evidence type="ECO:0000256" key="6">
    <source>
        <dbReference type="ARBA" id="ARBA00023002"/>
    </source>
</evidence>
<keyword evidence="6 10" id="KW-0560">Oxidoreductase</keyword>
<comment type="subcellular location">
    <subcellularLocation>
        <location evidence="10">Cytoplasm</location>
    </subcellularLocation>
</comment>
<evidence type="ECO:0000256" key="4">
    <source>
        <dbReference type="ARBA" id="ARBA00022842"/>
    </source>
</evidence>
<evidence type="ECO:0000256" key="1">
    <source>
        <dbReference type="ARBA" id="ARBA00022490"/>
    </source>
</evidence>
<dbReference type="GO" id="GO:0005737">
    <property type="term" value="C:cytoplasm"/>
    <property type="evidence" value="ECO:0007669"/>
    <property type="project" value="UniProtKB-SubCell"/>
</dbReference>
<feature type="binding site" evidence="10">
    <location>
        <position position="264"/>
    </location>
    <ligand>
        <name>a divalent metal cation</name>
        <dbReference type="ChEBI" id="CHEBI:60240"/>
        <note>ligand shared between dimeric partners</note>
    </ligand>
</feature>
<dbReference type="GO" id="GO:0000287">
    <property type="term" value="F:magnesium ion binding"/>
    <property type="evidence" value="ECO:0007669"/>
    <property type="project" value="UniProtKB-UniRule"/>
</dbReference>
<dbReference type="RefSeq" id="WP_016390610.1">
    <property type="nucleotide sequence ID" value="NZ_KE646808.1"/>
</dbReference>
<keyword evidence="3 10" id="KW-0862">Zinc</keyword>
<feature type="binding site" evidence="10">
    <location>
        <position position="135"/>
    </location>
    <ligand>
        <name>substrate</name>
    </ligand>
</feature>
<comment type="caution">
    <text evidence="11">The sequence shown here is derived from an EMBL/GenBank/DDBJ whole genome shotgun (WGS) entry which is preliminary data.</text>
</comment>
<dbReference type="InterPro" id="IPR005255">
    <property type="entry name" value="PdxA_fam"/>
</dbReference>
<organism evidence="11 12">
    <name type="scientific">Cycloclasticus pugetii</name>
    <dbReference type="NCBI Taxonomy" id="34068"/>
    <lineage>
        <taxon>Bacteria</taxon>
        <taxon>Pseudomonadati</taxon>
        <taxon>Pseudomonadota</taxon>
        <taxon>Gammaproteobacteria</taxon>
        <taxon>Thiotrichales</taxon>
        <taxon>Piscirickettsiaceae</taxon>
        <taxon>Cycloclasticus</taxon>
    </lineage>
</organism>
<evidence type="ECO:0000256" key="9">
    <source>
        <dbReference type="ARBA" id="ARBA00023285"/>
    </source>
</evidence>
<dbReference type="GO" id="GO:0051287">
    <property type="term" value="F:NAD binding"/>
    <property type="evidence" value="ECO:0007669"/>
    <property type="project" value="InterPro"/>
</dbReference>
<comment type="cofactor">
    <cofactor evidence="10">
        <name>Zn(2+)</name>
        <dbReference type="ChEBI" id="CHEBI:29105"/>
    </cofactor>
    <cofactor evidence="10">
        <name>Mg(2+)</name>
        <dbReference type="ChEBI" id="CHEBI:18420"/>
    </cofactor>
    <cofactor evidence="10">
        <name>Co(2+)</name>
        <dbReference type="ChEBI" id="CHEBI:48828"/>
    </cofactor>
    <text evidence="10">Binds 1 divalent metal cation per subunit. Can use ions such as Zn(2+), Mg(2+) or Co(2+).</text>
</comment>
<dbReference type="PANTHER" id="PTHR30004">
    <property type="entry name" value="4-HYDROXYTHREONINE-4-PHOSPHATE DEHYDROGENASE"/>
    <property type="match status" value="1"/>
</dbReference>
<accession>A0AB33Z0U5</accession>
<keyword evidence="4 10" id="KW-0460">Magnesium</keyword>
<dbReference type="GO" id="GO:0008270">
    <property type="term" value="F:zinc ion binding"/>
    <property type="evidence" value="ECO:0007669"/>
    <property type="project" value="UniProtKB-UniRule"/>
</dbReference>
<dbReference type="GO" id="GO:0042823">
    <property type="term" value="P:pyridoxal phosphate biosynthetic process"/>
    <property type="evidence" value="ECO:0007669"/>
    <property type="project" value="UniProtKB-UniRule"/>
</dbReference>
<dbReference type="EMBL" id="ASHL01000006">
    <property type="protein sequence ID" value="EPD12841.1"/>
    <property type="molecule type" value="Genomic_DNA"/>
</dbReference>
<dbReference type="Gene3D" id="3.40.718.10">
    <property type="entry name" value="Isopropylmalate Dehydrogenase"/>
    <property type="match status" value="1"/>
</dbReference>
<feature type="binding site" evidence="10">
    <location>
        <position position="272"/>
    </location>
    <ligand>
        <name>substrate</name>
    </ligand>
</feature>
<dbReference type="AlphaFoldDB" id="A0AB33Z0U5"/>
<comment type="catalytic activity">
    <reaction evidence="10">
        <text>4-(phosphooxy)-L-threonine + NAD(+) = 3-amino-2-oxopropyl phosphate + CO2 + NADH</text>
        <dbReference type="Rhea" id="RHEA:32275"/>
        <dbReference type="ChEBI" id="CHEBI:16526"/>
        <dbReference type="ChEBI" id="CHEBI:57279"/>
        <dbReference type="ChEBI" id="CHEBI:57540"/>
        <dbReference type="ChEBI" id="CHEBI:57945"/>
        <dbReference type="ChEBI" id="CHEBI:58452"/>
        <dbReference type="EC" id="1.1.1.262"/>
    </reaction>
</comment>
<keyword evidence="12" id="KW-1185">Reference proteome</keyword>
<proteinExistence type="inferred from homology"/>
<evidence type="ECO:0000256" key="5">
    <source>
        <dbReference type="ARBA" id="ARBA00022857"/>
    </source>
</evidence>
<name>A0AB33Z0U5_9GAMM</name>
<dbReference type="GO" id="GO:0050570">
    <property type="term" value="F:4-hydroxythreonine-4-phosphate dehydrogenase activity"/>
    <property type="evidence" value="ECO:0007669"/>
    <property type="project" value="UniProtKB-UniRule"/>
</dbReference>
<keyword evidence="7 10" id="KW-0520">NAD</keyword>
<keyword evidence="1 10" id="KW-0963">Cytoplasm</keyword>
<evidence type="ECO:0000256" key="3">
    <source>
        <dbReference type="ARBA" id="ARBA00022833"/>
    </source>
</evidence>
<dbReference type="GO" id="GO:0050897">
    <property type="term" value="F:cobalt ion binding"/>
    <property type="evidence" value="ECO:0007669"/>
    <property type="project" value="UniProtKB-UniRule"/>
</dbReference>
<evidence type="ECO:0000256" key="2">
    <source>
        <dbReference type="ARBA" id="ARBA00022723"/>
    </source>
</evidence>
<dbReference type="NCBIfam" id="TIGR00557">
    <property type="entry name" value="pdxA"/>
    <property type="match status" value="1"/>
</dbReference>
<dbReference type="EC" id="1.1.1.262" evidence="10"/>
<feature type="binding site" evidence="10">
    <location>
        <position position="290"/>
    </location>
    <ligand>
        <name>substrate</name>
    </ligand>
</feature>
<evidence type="ECO:0000313" key="12">
    <source>
        <dbReference type="Proteomes" id="UP000015462"/>
    </source>
</evidence>
<sequence length="332" mass="35437">MPLPRIVITPGEPAGIGPDICLQICLKPWPCELIFVADPNLLARRATELNLSIDIQQADLRQASSAHKPGTMNVFPIKLAKQEISGLLDVSNAAYIVETLKAAAQLCLDKQCQALVTGPVQKSVINDAHITFSGHTEFLADYCGSYPVMMLATKTLRVALATTHLPLSNVSAAITPTLLEKTITILNHDLQRQFAIANPRIAVCGLNPHAGENGHLGNEEIDTIIPSLEKLRLNNICLTGPLPADTAFTQPVLEKHDVVLAMYHDQGLPTLKFSGFGDAVNITLGLPIIRTSVDHGTALDLAATGKASASSLASALDTAIQLAQRSTLEQTT</sequence>
<comment type="similarity">
    <text evidence="10">Belongs to the PdxA family.</text>
</comment>
<keyword evidence="9 10" id="KW-0170">Cobalt</keyword>
<dbReference type="PANTHER" id="PTHR30004:SF5">
    <property type="entry name" value="4-HYDROXYTHREONINE-4-PHOSPHATE DEHYDROGENASE"/>
    <property type="match status" value="1"/>
</dbReference>
<evidence type="ECO:0000313" key="11">
    <source>
        <dbReference type="EMBL" id="EPD12841.1"/>
    </source>
</evidence>
<keyword evidence="2 10" id="KW-0479">Metal-binding</keyword>
<comment type="pathway">
    <text evidence="10">Cofactor biosynthesis; pyridoxine 5'-phosphate biosynthesis; pyridoxine 5'-phosphate from D-erythrose 4-phosphate: step 4/5.</text>
</comment>
<feature type="binding site" evidence="10">
    <location>
        <position position="136"/>
    </location>
    <ligand>
        <name>substrate</name>
    </ligand>
</feature>
<evidence type="ECO:0000256" key="10">
    <source>
        <dbReference type="HAMAP-Rule" id="MF_00536"/>
    </source>
</evidence>
<dbReference type="Pfam" id="PF04166">
    <property type="entry name" value="PdxA"/>
    <property type="match status" value="1"/>
</dbReference>
<gene>
    <name evidence="10" type="primary">pdxA</name>
    <name evidence="11" type="ORF">L196_08226</name>
</gene>
<dbReference type="GO" id="GO:0008615">
    <property type="term" value="P:pyridoxine biosynthetic process"/>
    <property type="evidence" value="ECO:0007669"/>
    <property type="project" value="UniProtKB-UniRule"/>
</dbReference>
<feature type="binding site" evidence="10">
    <location>
        <position position="164"/>
    </location>
    <ligand>
        <name>a divalent metal cation</name>
        <dbReference type="ChEBI" id="CHEBI:60240"/>
        <note>ligand shared between dimeric partners</note>
    </ligand>
</feature>
<evidence type="ECO:0000256" key="8">
    <source>
        <dbReference type="ARBA" id="ARBA00023096"/>
    </source>
</evidence>
<dbReference type="Proteomes" id="UP000015462">
    <property type="component" value="Unassembled WGS sequence"/>
</dbReference>
<keyword evidence="8 10" id="KW-0664">Pyridoxine biosynthesis</keyword>
<feature type="binding site" evidence="10">
    <location>
        <position position="281"/>
    </location>
    <ligand>
        <name>substrate</name>
    </ligand>
</feature>